<evidence type="ECO:0000313" key="2">
    <source>
        <dbReference type="EMBL" id="KJC63388.1"/>
    </source>
</evidence>
<dbReference type="InterPro" id="IPR013113">
    <property type="entry name" value="SIP_FAD-bd"/>
</dbReference>
<feature type="domain" description="FAD-binding FR-type" evidence="1">
    <location>
        <begin position="12"/>
        <end position="139"/>
    </location>
</feature>
<organism evidence="2 3">
    <name type="scientific">Agreia bicolorata</name>
    <dbReference type="NCBI Taxonomy" id="110935"/>
    <lineage>
        <taxon>Bacteria</taxon>
        <taxon>Bacillati</taxon>
        <taxon>Actinomycetota</taxon>
        <taxon>Actinomycetes</taxon>
        <taxon>Micrococcales</taxon>
        <taxon>Microbacteriaceae</taxon>
        <taxon>Agreia</taxon>
    </lineage>
</organism>
<dbReference type="PANTHER" id="PTHR30157:SF0">
    <property type="entry name" value="NADPH-DEPENDENT FERRIC-CHELATE REDUCTASE"/>
    <property type="match status" value="1"/>
</dbReference>
<gene>
    <name evidence="2" type="ORF">TZ00_15030</name>
</gene>
<dbReference type="InterPro" id="IPR017938">
    <property type="entry name" value="Riboflavin_synthase-like_b-brl"/>
</dbReference>
<reference evidence="2 3" key="1">
    <citation type="journal article" date="2001" name="Int. J. Syst. Evol. Microbiol.">
        <title>Agreia bicolorata gen. nov., sp. nov., to accommodate actinobacteria isolated from narrow reed grass infected by the nematode Heteroanguina graminophila.</title>
        <authorList>
            <person name="Evtushenko L.I."/>
            <person name="Dorofeeva L.V."/>
            <person name="Dobrovolskaya T.G."/>
            <person name="Streshinskaya G.M."/>
            <person name="Subbotin S.A."/>
            <person name="Tiedje J.M."/>
        </authorList>
    </citation>
    <scope>NUCLEOTIDE SEQUENCE [LARGE SCALE GENOMIC DNA]</scope>
    <source>
        <strain evidence="2 3">VKM Ac-1804</strain>
    </source>
</reference>
<comment type="caution">
    <text evidence="2">The sequence shown here is derived from an EMBL/GenBank/DDBJ whole genome shotgun (WGS) entry which is preliminary data.</text>
</comment>
<dbReference type="PROSITE" id="PS51384">
    <property type="entry name" value="FAD_FR"/>
    <property type="match status" value="1"/>
</dbReference>
<dbReference type="Pfam" id="PF08021">
    <property type="entry name" value="FAD_binding_9"/>
    <property type="match status" value="1"/>
</dbReference>
<evidence type="ECO:0000313" key="3">
    <source>
        <dbReference type="Proteomes" id="UP000032503"/>
    </source>
</evidence>
<sequence length="311" mass="33787">MILFAQSPTSAFHLHTVRIDRIDDLSPSFRRFTLTGDRLDSFADNGFDQRIKLILPLEEHGLSTMPMTDDWYALWRELPDQHRNPIRTYTVRDVRAELREIDVDVVVHPVDGPASIWAETAAIGDELIVLGPNALHEGVHGGVDFLPPPHAERILLAGDETALPAIAAILERLPATASGHAIVEVPHADDAVCVPSHPGFTVEVLARHGLPQGELLVPSVQAAAPGLLRSGRAGSTGQTELGDVDVDVDMLWEVPSDDHGGPAQQAAPLYAWLAGEAGVIKTLRRHLVSELGIDRKSVAFMGYWRLGRAEG</sequence>
<dbReference type="InterPro" id="IPR039374">
    <property type="entry name" value="SIP_fam"/>
</dbReference>
<name>A0ABR5CCM8_9MICO</name>
<dbReference type="RefSeq" id="WP_084606180.1">
    <property type="nucleotide sequence ID" value="NZ_JYFC01000007.1"/>
</dbReference>
<dbReference type="InterPro" id="IPR039261">
    <property type="entry name" value="FNR_nucleotide-bd"/>
</dbReference>
<keyword evidence="3" id="KW-1185">Reference proteome</keyword>
<dbReference type="InterPro" id="IPR017927">
    <property type="entry name" value="FAD-bd_FR_type"/>
</dbReference>
<dbReference type="Pfam" id="PF04954">
    <property type="entry name" value="SIP"/>
    <property type="match status" value="1"/>
</dbReference>
<dbReference type="CDD" id="cd06193">
    <property type="entry name" value="siderophore_interacting"/>
    <property type="match status" value="1"/>
</dbReference>
<dbReference type="Gene3D" id="3.40.50.80">
    <property type="entry name" value="Nucleotide-binding domain of ferredoxin-NADP reductase (FNR) module"/>
    <property type="match status" value="1"/>
</dbReference>
<dbReference type="EMBL" id="JYFC01000007">
    <property type="protein sequence ID" value="KJC63388.1"/>
    <property type="molecule type" value="Genomic_DNA"/>
</dbReference>
<protein>
    <recommendedName>
        <fullName evidence="1">FAD-binding FR-type domain-containing protein</fullName>
    </recommendedName>
</protein>
<dbReference type="PANTHER" id="PTHR30157">
    <property type="entry name" value="FERRIC REDUCTASE, NADPH-DEPENDENT"/>
    <property type="match status" value="1"/>
</dbReference>
<accession>A0ABR5CCM8</accession>
<proteinExistence type="predicted"/>
<dbReference type="Gene3D" id="2.40.30.10">
    <property type="entry name" value="Translation factors"/>
    <property type="match status" value="1"/>
</dbReference>
<dbReference type="SUPFAM" id="SSF63380">
    <property type="entry name" value="Riboflavin synthase domain-like"/>
    <property type="match status" value="1"/>
</dbReference>
<dbReference type="Proteomes" id="UP000032503">
    <property type="component" value="Unassembled WGS sequence"/>
</dbReference>
<evidence type="ECO:0000259" key="1">
    <source>
        <dbReference type="PROSITE" id="PS51384"/>
    </source>
</evidence>
<dbReference type="InterPro" id="IPR007037">
    <property type="entry name" value="SIP_rossman_dom"/>
</dbReference>